<feature type="non-terminal residue" evidence="18">
    <location>
        <position position="1404"/>
    </location>
</feature>
<dbReference type="HAMAP" id="MF_01384">
    <property type="entry name" value="UreD"/>
    <property type="match status" value="1"/>
</dbReference>
<dbReference type="SMART" id="SM00851">
    <property type="entry name" value="MGS"/>
    <property type="match status" value="1"/>
</dbReference>
<feature type="repeat" description="PPR" evidence="15">
    <location>
        <begin position="1040"/>
        <end position="1070"/>
    </location>
</feature>
<dbReference type="Gene3D" id="1.25.40.10">
    <property type="entry name" value="Tetratricopeptide repeat domain"/>
    <property type="match status" value="4"/>
</dbReference>
<keyword evidence="12" id="KW-0511">Multifunctional enzyme</keyword>
<dbReference type="CDD" id="cd01421">
    <property type="entry name" value="IMPCH"/>
    <property type="match status" value="1"/>
</dbReference>
<evidence type="ECO:0000256" key="6">
    <source>
        <dbReference type="ARBA" id="ARBA00022737"/>
    </source>
</evidence>
<evidence type="ECO:0000256" key="8">
    <source>
        <dbReference type="ARBA" id="ARBA00022801"/>
    </source>
</evidence>
<evidence type="ECO:0000256" key="10">
    <source>
        <dbReference type="ARBA" id="ARBA00023128"/>
    </source>
</evidence>
<dbReference type="GO" id="GO:0003937">
    <property type="term" value="F:IMP cyclohydrolase activity"/>
    <property type="evidence" value="ECO:0007669"/>
    <property type="project" value="UniProtKB-EC"/>
</dbReference>
<evidence type="ECO:0000256" key="15">
    <source>
        <dbReference type="PROSITE-ProRule" id="PRU00708"/>
    </source>
</evidence>
<dbReference type="NCBIfam" id="NF002049">
    <property type="entry name" value="PRK00881.1"/>
    <property type="match status" value="1"/>
</dbReference>
<comment type="catalytic activity">
    <reaction evidence="13">
        <text>(6R)-10-formyltetrahydrofolate + 5-amino-1-(5-phospho-beta-D-ribosyl)imidazole-4-carboxamide = 5-formamido-1-(5-phospho-D-ribosyl)imidazole-4-carboxamide + (6S)-5,6,7,8-tetrahydrofolate</text>
        <dbReference type="Rhea" id="RHEA:22192"/>
        <dbReference type="ChEBI" id="CHEBI:57453"/>
        <dbReference type="ChEBI" id="CHEBI:58467"/>
        <dbReference type="ChEBI" id="CHEBI:58475"/>
        <dbReference type="ChEBI" id="CHEBI:195366"/>
        <dbReference type="EC" id="2.1.2.3"/>
    </reaction>
</comment>
<reference evidence="18 19" key="1">
    <citation type="submission" date="2022-03" db="EMBL/GenBank/DDBJ databases">
        <authorList>
            <person name="Nunn A."/>
            <person name="Chopra R."/>
            <person name="Nunn A."/>
            <person name="Contreras Garrido A."/>
        </authorList>
    </citation>
    <scope>NUCLEOTIDE SEQUENCE [LARGE SCALE GENOMIC DNA]</scope>
</reference>
<organism evidence="18 19">
    <name type="scientific">Thlaspi arvense</name>
    <name type="common">Field penny-cress</name>
    <dbReference type="NCBI Taxonomy" id="13288"/>
    <lineage>
        <taxon>Eukaryota</taxon>
        <taxon>Viridiplantae</taxon>
        <taxon>Streptophyta</taxon>
        <taxon>Embryophyta</taxon>
        <taxon>Tracheophyta</taxon>
        <taxon>Spermatophyta</taxon>
        <taxon>Magnoliopsida</taxon>
        <taxon>eudicotyledons</taxon>
        <taxon>Gunneridae</taxon>
        <taxon>Pentapetalae</taxon>
        <taxon>rosids</taxon>
        <taxon>malvids</taxon>
        <taxon>Brassicales</taxon>
        <taxon>Brassicaceae</taxon>
        <taxon>Thlaspideae</taxon>
        <taxon>Thlaspi</taxon>
    </lineage>
</organism>
<dbReference type="Pfam" id="PF02142">
    <property type="entry name" value="MGS"/>
    <property type="match status" value="1"/>
</dbReference>
<keyword evidence="8" id="KW-0378">Hydrolase</keyword>
<evidence type="ECO:0000256" key="16">
    <source>
        <dbReference type="SAM" id="MobiDB-lite"/>
    </source>
</evidence>
<keyword evidence="5" id="KW-0808">Transferase</keyword>
<dbReference type="Gene3D" id="3.40.140.20">
    <property type="match status" value="2"/>
</dbReference>
<dbReference type="SUPFAM" id="SSF52335">
    <property type="entry name" value="Methylglyoxal synthase-like"/>
    <property type="match status" value="1"/>
</dbReference>
<dbReference type="GO" id="GO:0006189">
    <property type="term" value="P:'de novo' IMP biosynthetic process"/>
    <property type="evidence" value="ECO:0007669"/>
    <property type="project" value="TreeGrafter"/>
</dbReference>
<dbReference type="InterPro" id="IPR002885">
    <property type="entry name" value="PPR_rpt"/>
</dbReference>
<keyword evidence="7" id="KW-0658">Purine biosynthesis</keyword>
<keyword evidence="19" id="KW-1185">Reference proteome</keyword>
<dbReference type="PANTHER" id="PTHR11692:SF0">
    <property type="entry name" value="BIFUNCTIONAL PURINE BIOSYNTHESIS PROTEIN ATIC"/>
    <property type="match status" value="1"/>
</dbReference>
<dbReference type="InterPro" id="IPR011990">
    <property type="entry name" value="TPR-like_helical_dom_sf"/>
</dbReference>
<dbReference type="InterPro" id="IPR016193">
    <property type="entry name" value="Cytidine_deaminase-like"/>
</dbReference>
<evidence type="ECO:0000256" key="7">
    <source>
        <dbReference type="ARBA" id="ARBA00022755"/>
    </source>
</evidence>
<keyword evidence="10" id="KW-0496">Mitochondrion</keyword>
<dbReference type="InterPro" id="IPR036914">
    <property type="entry name" value="MGS-like_dom_sf"/>
</dbReference>
<evidence type="ECO:0000256" key="9">
    <source>
        <dbReference type="ARBA" id="ARBA00022946"/>
    </source>
</evidence>
<comment type="pathway">
    <text evidence="2">Purine metabolism; IMP biosynthesis via de novo pathway; IMP from 5-formamido-1-(5-phospho-D-ribosyl)imidazole-4-carboxamide: step 1/1.</text>
</comment>
<dbReference type="GO" id="GO:0005739">
    <property type="term" value="C:mitochondrion"/>
    <property type="evidence" value="ECO:0007669"/>
    <property type="project" value="UniProtKB-SubCell"/>
</dbReference>
<dbReference type="Pfam" id="PF01774">
    <property type="entry name" value="UreD"/>
    <property type="match status" value="1"/>
</dbReference>
<dbReference type="GO" id="GO:0099402">
    <property type="term" value="P:plant organ development"/>
    <property type="evidence" value="ECO:0007669"/>
    <property type="project" value="UniProtKB-ARBA"/>
</dbReference>
<sequence>MLSSAATATATATATAVSSRSGEILCGYFRKQTVAPFRFTQPVRCTSLRPSFVAVRAMAESQTAPRNPPHSSGSSDKKQALISLSDKRDLASLGNGLQELGYTIVSTGGTASTLENAGVSVTKLDGRVKTLHPNIHGGILARRDVEHHMEALNEHGIGTFDVVVVNLYPFYDKVTAPGGISFEDGIENIDIGGPAMIRAAAKNHKDVLIVVDSEDYQAVLEYLKGGQSDQQFRRKLAWKAFQHVAAYDSAVSEWLWKQTEGKEKFPPSFTVPLSLKSSLRYGENPHQKAAFYVDKSLAEVNAGGIATAIQHHGKEMSYNNYLDADAAWNCVSEFEHPTCVVVKHTNPCGVASRDDVLEAYRLAVKADPVSAFGGIVAFNVEVDEVLAREIREFRSPTDGETRMFYEIVVAPKYTEKGLEVLKGKSKTLRILEAKKNDQGKLSLRQVGGGWLAQGSDDITPEDISFSSKSDKTPTESELADAKFAWLCVKHVKSNAIVIAKNNCMLGMGSGQPNRVESLRLAFKKAGEEAKGAALASDAFFPFAWKDAVEEACEKGIGVIAEPGGSIRDQDAIDCCNKYGVSLLFTNREKVDDSGKKEREMATGKVVVEKVGGRSTATSCFSKYPLKFILPSKVAPVGTDVVWIYSITYGGGIVSGDSISCEFTIGDGCTAVLTTQSSTKVYKAIGSKCSEQTLEARIGSEALLVVIPDPVTCFSTARYYQKQIFRLVSGSNLVLVDWITSGRHANGEKWDFEFYKSINNIYLDDDQPLFVDTVLLEKRSNQSIAERMQDYHAIAMVILFGPKLREIQKQVQENVKNMMSEQLQISYGSRRRNSDSSSRNGVMKPEFIASCSTFGPEEKGVVIRIVSDSTESVYNFLRQQLAKLEPLLELMQSRAWSRLRSYYIRASVLPISENDRSERLLNLVRLISSSNDHGSSRPRREVYTSNSHVARPEWLIGKLCKEGRIAEARKLFDGLPHRDVITWTDVINGYIKSGNMREARELFDRADSRKNVVTWTAMVGYAHNNMIDEADRLFQVMPERDFASWNTMITGFIRNGEMNRACGLFDRMPEKNVISWTTMITGYVQNKENEDALKVFSNMLKDGCVKPNVGTYVSILSACSDLAGLVEGQQVHQLISKSVHQKDELVISALINMYSKSGELVSARKIFDSGVVSQRDLISWNSMIAVYAHHGRGKEAIEMYDQMRKHGFKASEVTYLNLLSACSHAGLVERGMEFFEELARDESLSLREDHYTCLVDLCGRAGRLKDVLKFIKRVEAKPSRSVYGAVLSACSVHGEVSIAKEVVKKVLETGSDDAGTYVMMSNIYAASGKREEAAEMRMKMKERGLKKQPGCSWIEIGNQKHAFVVGDLSHPRFEALDSVVSDLNNKMRKNKNMASEPEEDEFLAI</sequence>
<evidence type="ECO:0000313" key="19">
    <source>
        <dbReference type="Proteomes" id="UP000836841"/>
    </source>
</evidence>
<dbReference type="PANTHER" id="PTHR11692">
    <property type="entry name" value="BIFUNCTIONAL PURINE BIOSYNTHESIS PROTEIN PURH"/>
    <property type="match status" value="1"/>
</dbReference>
<evidence type="ECO:0000256" key="5">
    <source>
        <dbReference type="ARBA" id="ARBA00022679"/>
    </source>
</evidence>
<dbReference type="GO" id="GO:0005829">
    <property type="term" value="C:cytosol"/>
    <property type="evidence" value="ECO:0007669"/>
    <property type="project" value="TreeGrafter"/>
</dbReference>
<dbReference type="Pfam" id="PF13041">
    <property type="entry name" value="PPR_2"/>
    <property type="match status" value="2"/>
</dbReference>
<keyword evidence="11" id="KW-0143">Chaperone</keyword>
<dbReference type="SUPFAM" id="SSF53927">
    <property type="entry name" value="Cytidine deaminase-like"/>
    <property type="match status" value="1"/>
</dbReference>
<dbReference type="Pfam" id="PF20431">
    <property type="entry name" value="E_motif"/>
    <property type="match status" value="1"/>
</dbReference>
<evidence type="ECO:0000256" key="14">
    <source>
        <dbReference type="ARBA" id="ARBA00050687"/>
    </source>
</evidence>
<gene>
    <name evidence="18" type="ORF">TAV2_LOCUS13066</name>
</gene>
<dbReference type="Proteomes" id="UP000836841">
    <property type="component" value="Chromosome 4"/>
</dbReference>
<evidence type="ECO:0000256" key="4">
    <source>
        <dbReference type="ARBA" id="ARBA00007667"/>
    </source>
</evidence>
<dbReference type="EMBL" id="OU466860">
    <property type="protein sequence ID" value="CAH2059324.1"/>
    <property type="molecule type" value="Genomic_DNA"/>
</dbReference>
<comment type="pathway">
    <text evidence="3">Purine metabolism; IMP biosynthesis via de novo pathway; 5-formamido-1-(5-phospho-D-ribosyl)imidazole-4-carboxamide from 5-amino-1-(5-phospho-D-ribosyl)imidazole-4-carboxamide (10-formyl THF route): step 1/1.</text>
</comment>
<feature type="compositionally biased region" description="Polar residues" evidence="16">
    <location>
        <begin position="60"/>
        <end position="74"/>
    </location>
</feature>
<dbReference type="SMART" id="SM00798">
    <property type="entry name" value="AICARFT_IMPCHas"/>
    <property type="match status" value="1"/>
</dbReference>
<name>A0AAU9SB72_THLAR</name>
<dbReference type="PROSITE" id="PS51855">
    <property type="entry name" value="MGS"/>
    <property type="match status" value="1"/>
</dbReference>
<dbReference type="GO" id="GO:0016151">
    <property type="term" value="F:nickel cation binding"/>
    <property type="evidence" value="ECO:0007669"/>
    <property type="project" value="InterPro"/>
</dbReference>
<evidence type="ECO:0000256" key="13">
    <source>
        <dbReference type="ARBA" id="ARBA00050488"/>
    </source>
</evidence>
<feature type="repeat" description="PPR" evidence="15">
    <location>
        <begin position="1175"/>
        <end position="1209"/>
    </location>
</feature>
<dbReference type="FunFam" id="3.40.140.20:FF:000002">
    <property type="entry name" value="Bifunctional purine biosynthesis protein PurH"/>
    <property type="match status" value="1"/>
</dbReference>
<evidence type="ECO:0000256" key="1">
    <source>
        <dbReference type="ARBA" id="ARBA00004173"/>
    </source>
</evidence>
<protein>
    <recommendedName>
        <fullName evidence="17">MGS-like domain-containing protein</fullName>
    </recommendedName>
</protein>
<dbReference type="FunFam" id="1.25.40.10:FF:001176">
    <property type="entry name" value="Pentatricopeptide repeat-containing protein At2g35030, mitochondrial"/>
    <property type="match status" value="1"/>
</dbReference>
<evidence type="ECO:0000313" key="18">
    <source>
        <dbReference type="EMBL" id="CAH2059324.1"/>
    </source>
</evidence>
<dbReference type="NCBIfam" id="TIGR00756">
    <property type="entry name" value="PPR"/>
    <property type="match status" value="4"/>
</dbReference>
<dbReference type="FunFam" id="3.40.140.20:FF:000001">
    <property type="entry name" value="Bifunctional purine biosynthesis protein PurH"/>
    <property type="match status" value="1"/>
</dbReference>
<feature type="repeat" description="PPR" evidence="15">
    <location>
        <begin position="1071"/>
        <end position="1105"/>
    </location>
</feature>
<evidence type="ECO:0000256" key="12">
    <source>
        <dbReference type="ARBA" id="ARBA00023268"/>
    </source>
</evidence>
<dbReference type="PROSITE" id="PS51375">
    <property type="entry name" value="PPR"/>
    <property type="match status" value="5"/>
</dbReference>
<keyword evidence="6" id="KW-0677">Repeat</keyword>
<feature type="region of interest" description="Disordered" evidence="16">
    <location>
        <begin position="59"/>
        <end position="79"/>
    </location>
</feature>
<accession>A0AAU9SB72</accession>
<dbReference type="Pfam" id="PF01535">
    <property type="entry name" value="PPR"/>
    <property type="match status" value="4"/>
</dbReference>
<evidence type="ECO:0000259" key="17">
    <source>
        <dbReference type="PROSITE" id="PS51855"/>
    </source>
</evidence>
<keyword evidence="9" id="KW-0809">Transit peptide</keyword>
<dbReference type="InterPro" id="IPR002695">
    <property type="entry name" value="PurH-like"/>
</dbReference>
<feature type="domain" description="MGS-like" evidence="17">
    <location>
        <begin position="65"/>
        <end position="211"/>
    </location>
</feature>
<dbReference type="NCBIfam" id="TIGR00355">
    <property type="entry name" value="purH"/>
    <property type="match status" value="1"/>
</dbReference>
<feature type="repeat" description="PPR" evidence="15">
    <location>
        <begin position="1312"/>
        <end position="1346"/>
    </location>
</feature>
<comment type="catalytic activity">
    <reaction evidence="14">
        <text>IMP + H2O = 5-formamido-1-(5-phospho-D-ribosyl)imidazole-4-carboxamide</text>
        <dbReference type="Rhea" id="RHEA:18445"/>
        <dbReference type="ChEBI" id="CHEBI:15377"/>
        <dbReference type="ChEBI" id="CHEBI:58053"/>
        <dbReference type="ChEBI" id="CHEBI:58467"/>
        <dbReference type="EC" id="3.5.4.10"/>
    </reaction>
</comment>
<dbReference type="Pfam" id="PF01808">
    <property type="entry name" value="AICARFT_IMPCHas"/>
    <property type="match status" value="1"/>
</dbReference>
<dbReference type="InterPro" id="IPR011607">
    <property type="entry name" value="MGS-like_dom"/>
</dbReference>
<comment type="similarity">
    <text evidence="4">Belongs to the PurH family.</text>
</comment>
<dbReference type="InterPro" id="IPR002669">
    <property type="entry name" value="UreD"/>
</dbReference>
<evidence type="ECO:0000256" key="3">
    <source>
        <dbReference type="ARBA" id="ARBA00004954"/>
    </source>
</evidence>
<evidence type="ECO:0000256" key="11">
    <source>
        <dbReference type="ARBA" id="ARBA00023186"/>
    </source>
</evidence>
<dbReference type="InterPro" id="IPR046848">
    <property type="entry name" value="E_motif"/>
</dbReference>
<feature type="repeat" description="PPR" evidence="15">
    <location>
        <begin position="978"/>
        <end position="1012"/>
    </location>
</feature>
<dbReference type="SUPFAM" id="SSF48452">
    <property type="entry name" value="TPR-like"/>
    <property type="match status" value="2"/>
</dbReference>
<dbReference type="FunFam" id="1.25.40.10:FF:000158">
    <property type="entry name" value="pentatricopeptide repeat-containing protein At2g33680"/>
    <property type="match status" value="1"/>
</dbReference>
<comment type="subcellular location">
    <subcellularLocation>
        <location evidence="1">Mitochondrion</location>
    </subcellularLocation>
</comment>
<dbReference type="HAMAP" id="MF_00139">
    <property type="entry name" value="PurH"/>
    <property type="match status" value="1"/>
</dbReference>
<dbReference type="FunFam" id="3.40.50.1380:FF:000001">
    <property type="entry name" value="Bifunctional purine biosynthesis protein PurH"/>
    <property type="match status" value="1"/>
</dbReference>
<dbReference type="InterPro" id="IPR024051">
    <property type="entry name" value="AICAR_Tfase_dup_dom_sf"/>
</dbReference>
<dbReference type="GO" id="GO:0004643">
    <property type="term" value="F:phosphoribosylaminoimidazolecarboxamide formyltransferase activity"/>
    <property type="evidence" value="ECO:0007669"/>
    <property type="project" value="UniProtKB-EC"/>
</dbReference>
<dbReference type="Gene3D" id="3.40.50.1380">
    <property type="entry name" value="Methylglyoxal synthase-like domain"/>
    <property type="match status" value="1"/>
</dbReference>
<proteinExistence type="inferred from homology"/>
<evidence type="ECO:0000256" key="2">
    <source>
        <dbReference type="ARBA" id="ARBA00004844"/>
    </source>
</evidence>